<feature type="transmembrane region" description="Helical" evidence="2">
    <location>
        <begin position="205"/>
        <end position="229"/>
    </location>
</feature>
<feature type="transmembrane region" description="Helical" evidence="2">
    <location>
        <begin position="250"/>
        <end position="270"/>
    </location>
</feature>
<keyword evidence="4" id="KW-1185">Reference proteome</keyword>
<organism evidence="3 4">
    <name type="scientific">Massilia violaceinigra</name>
    <dbReference type="NCBI Taxonomy" id="2045208"/>
    <lineage>
        <taxon>Bacteria</taxon>
        <taxon>Pseudomonadati</taxon>
        <taxon>Pseudomonadota</taxon>
        <taxon>Betaproteobacteria</taxon>
        <taxon>Burkholderiales</taxon>
        <taxon>Oxalobacteraceae</taxon>
        <taxon>Telluria group</taxon>
        <taxon>Massilia</taxon>
    </lineage>
</organism>
<dbReference type="Proteomes" id="UP000229897">
    <property type="component" value="Chromosome"/>
</dbReference>
<feature type="transmembrane region" description="Helical" evidence="2">
    <location>
        <begin position="483"/>
        <end position="504"/>
    </location>
</feature>
<evidence type="ECO:0000256" key="1">
    <source>
        <dbReference type="SAM" id="MobiDB-lite"/>
    </source>
</evidence>
<feature type="region of interest" description="Disordered" evidence="1">
    <location>
        <begin position="576"/>
        <end position="607"/>
    </location>
</feature>
<feature type="compositionally biased region" description="Polar residues" evidence="1">
    <location>
        <begin position="592"/>
        <end position="607"/>
    </location>
</feature>
<keyword evidence="2" id="KW-0472">Membrane</keyword>
<dbReference type="AlphaFoldDB" id="A0A2D2DNE4"/>
<evidence type="ECO:0000256" key="2">
    <source>
        <dbReference type="SAM" id="Phobius"/>
    </source>
</evidence>
<feature type="transmembrane region" description="Helical" evidence="2">
    <location>
        <begin position="516"/>
        <end position="536"/>
    </location>
</feature>
<evidence type="ECO:0000313" key="4">
    <source>
        <dbReference type="Proteomes" id="UP000229897"/>
    </source>
</evidence>
<feature type="transmembrane region" description="Helical" evidence="2">
    <location>
        <begin position="448"/>
        <end position="471"/>
    </location>
</feature>
<keyword evidence="2" id="KW-0812">Transmembrane</keyword>
<feature type="transmembrane region" description="Helical" evidence="2">
    <location>
        <begin position="407"/>
        <end position="427"/>
    </location>
</feature>
<evidence type="ECO:0000313" key="3">
    <source>
        <dbReference type="EMBL" id="ATQ76480.1"/>
    </source>
</evidence>
<reference evidence="3" key="1">
    <citation type="submission" date="2017-10" db="EMBL/GenBank/DDBJ databases">
        <title>Massilia psychrophilum sp. nov., a novel purple-pigmented bacterium isolated from Tianshan glacier, Xinjiang Municipality, China.</title>
        <authorList>
            <person name="Wang H."/>
        </authorList>
    </citation>
    <scope>NUCLEOTIDE SEQUENCE [LARGE SCALE GENOMIC DNA]</scope>
    <source>
        <strain evidence="3">B2</strain>
    </source>
</reference>
<dbReference type="Pfam" id="PF03929">
    <property type="entry name" value="PepSY_TM"/>
    <property type="match status" value="1"/>
</dbReference>
<dbReference type="PANTHER" id="PTHR34219">
    <property type="entry name" value="IRON-REGULATED INNER MEMBRANE PROTEIN-RELATED"/>
    <property type="match status" value="1"/>
</dbReference>
<dbReference type="EMBL" id="CP024608">
    <property type="protein sequence ID" value="ATQ76480.1"/>
    <property type="molecule type" value="Genomic_DNA"/>
</dbReference>
<feature type="transmembrane region" description="Helical" evidence="2">
    <location>
        <begin position="71"/>
        <end position="92"/>
    </location>
</feature>
<dbReference type="KEGG" id="mass:CR152_19600"/>
<feature type="compositionally biased region" description="Basic and acidic residues" evidence="1">
    <location>
        <begin position="1"/>
        <end position="11"/>
    </location>
</feature>
<dbReference type="PANTHER" id="PTHR34219:SF9">
    <property type="entry name" value="IRON-REGULATED INNER MEMBRANE PROTEIN"/>
    <property type="match status" value="1"/>
</dbReference>
<feature type="region of interest" description="Disordered" evidence="1">
    <location>
        <begin position="1"/>
        <end position="25"/>
    </location>
</feature>
<feature type="transmembrane region" description="Helical" evidence="2">
    <location>
        <begin position="548"/>
        <end position="567"/>
    </location>
</feature>
<accession>A0A2D2DNE4</accession>
<name>A0A2D2DNE4_9BURK</name>
<dbReference type="InterPro" id="IPR005625">
    <property type="entry name" value="PepSY-ass_TM"/>
</dbReference>
<sequence>MAGRRPDRRATDNVGRVSAVGQRDRADFPGAQQARLLDLAGAGQRAGRCRLLPPDAGRRERRMKPEIVRTYKVVHTWVGILSGVMLFIAFYAGAFTMFKPEIGHWAEAVPSAQQAASSPVDALARAFFAARDDAIGSAVLVLDRERPGFGRMRYADKQGASWQVTLDAAGQLQTSAAQTGPAGHFVDEVHRNGGLPLAGAVAEPIIGFVALLYALALISGVVILLPSLVKDLLLLRITANVKRFWLDAHNLIGITSLPFHLAIALTTAGFCLHDWVYDTQDATIHAIGKQADAAPRAKGKADPGASATWVAPSSLLASARARSASFTPTELTYRGLNSPKPQVNMGGEDWSGHMRAPRAGFMNFNPVTGQLNKGISLLPHQQTNWEASLSAIFALHFGSFGGVPVRVAYAVMGVLGAILFYTGNLLWIESRLRKNRQLAVPLEQPRHVRWVAALTVGLCLGAVIGLPLGLVALRWEASLGLDMAGIGLSVFNTALGAGLLAALVKGAAWAGYRLTLAAVLATLLVPATSLLASVFPGMPIAKPYVTDYLWIDGLSLLGGLALLWMAARVRRRGRSGEQHSVWREPAPLAPSPDTNSSQITSNRMEQM</sequence>
<keyword evidence="2" id="KW-1133">Transmembrane helix</keyword>
<gene>
    <name evidence="3" type="ORF">CR152_19600</name>
</gene>
<protein>
    <submittedName>
        <fullName evidence="3">Peptidase</fullName>
    </submittedName>
</protein>
<proteinExistence type="predicted"/>